<keyword evidence="2 5" id="KW-0489">Methyltransferase</keyword>
<feature type="binding site" evidence="5">
    <location>
        <position position="60"/>
    </location>
    <ligand>
        <name>S-adenosyl-L-methionine</name>
        <dbReference type="ChEBI" id="CHEBI:59789"/>
    </ligand>
</feature>
<accession>A0A7C2TI82</accession>
<evidence type="ECO:0000256" key="4">
    <source>
        <dbReference type="ARBA" id="ARBA00022691"/>
    </source>
</evidence>
<gene>
    <name evidence="5" type="primary">menG</name>
    <name evidence="6" type="ORF">ENN98_06385</name>
</gene>
<dbReference type="PROSITE" id="PS01183">
    <property type="entry name" value="UBIE_1"/>
    <property type="match status" value="1"/>
</dbReference>
<comment type="caution">
    <text evidence="5">Lacks conserved residue(s) required for the propagation of feature annotation.</text>
</comment>
<reference evidence="6" key="1">
    <citation type="journal article" date="2020" name="mSystems">
        <title>Genome- and Community-Level Interaction Insights into Carbon Utilization and Element Cycling Functions of Hydrothermarchaeota in Hydrothermal Sediment.</title>
        <authorList>
            <person name="Zhou Z."/>
            <person name="Liu Y."/>
            <person name="Xu W."/>
            <person name="Pan J."/>
            <person name="Luo Z.H."/>
            <person name="Li M."/>
        </authorList>
    </citation>
    <scope>NUCLEOTIDE SEQUENCE [LARGE SCALE GENOMIC DNA]</scope>
    <source>
        <strain evidence="6">SpSt-1224</strain>
    </source>
</reference>
<dbReference type="InterPro" id="IPR004033">
    <property type="entry name" value="UbiE/COQ5_MeTrFase"/>
</dbReference>
<name>A0A7C2TI82_9BACT</name>
<comment type="caution">
    <text evidence="6">The sequence shown here is derived from an EMBL/GenBank/DDBJ whole genome shotgun (WGS) entry which is preliminary data.</text>
</comment>
<dbReference type="CDD" id="cd02440">
    <property type="entry name" value="AdoMet_MTases"/>
    <property type="match status" value="1"/>
</dbReference>
<evidence type="ECO:0000313" key="6">
    <source>
        <dbReference type="EMBL" id="HET98304.1"/>
    </source>
</evidence>
<dbReference type="Proteomes" id="UP000885986">
    <property type="component" value="Unassembled WGS sequence"/>
</dbReference>
<dbReference type="UniPathway" id="UPA00232"/>
<dbReference type="HAMAP" id="MF_01813">
    <property type="entry name" value="MenG_UbiE_methyltr"/>
    <property type="match status" value="1"/>
</dbReference>
<dbReference type="EC" id="2.1.1.163" evidence="5"/>
<dbReference type="Gene3D" id="3.40.50.150">
    <property type="entry name" value="Vaccinia Virus protein VP39"/>
    <property type="match status" value="1"/>
</dbReference>
<dbReference type="PANTHER" id="PTHR43591">
    <property type="entry name" value="METHYLTRANSFERASE"/>
    <property type="match status" value="1"/>
</dbReference>
<keyword evidence="4 5" id="KW-0949">S-adenosyl-L-methionine</keyword>
<evidence type="ECO:0000256" key="5">
    <source>
        <dbReference type="HAMAP-Rule" id="MF_01813"/>
    </source>
</evidence>
<sequence>MDNPDDKKKFVKSKFSSISSRYDLLNSVLSFQVDRYWRWVVARELRAFPRGPVLDLCAGTLPLALELARQAPERTVLAVDFCEDMLRTGLAAMGRDRRRQRILPVAGDGEQIPVQNDSVWGVTVAFGVRNLARTQQGLTEMHRVLKPGGKLLILEFSRPKNPVIKPLYNFYLTRVLPRVAGLVSGDQDAYEYLASSIAAFYEPDQLAAMMGAAGFATVSYRSLTFEIVTVYVGVKGEGTG</sequence>
<dbReference type="GO" id="GO:0006744">
    <property type="term" value="P:ubiquinone biosynthetic process"/>
    <property type="evidence" value="ECO:0007669"/>
    <property type="project" value="UniProtKB-UniPathway"/>
</dbReference>
<dbReference type="InterPro" id="IPR023576">
    <property type="entry name" value="UbiE/COQ5_MeTrFase_CS"/>
</dbReference>
<dbReference type="GO" id="GO:0032259">
    <property type="term" value="P:methylation"/>
    <property type="evidence" value="ECO:0007669"/>
    <property type="project" value="UniProtKB-KW"/>
</dbReference>
<dbReference type="UniPathway" id="UPA00079">
    <property type="reaction ID" value="UER00169"/>
</dbReference>
<comment type="similarity">
    <text evidence="5">Belongs to the class I-like SAM-binding methyltransferase superfamily. MenG/UbiE family.</text>
</comment>
<dbReference type="PROSITE" id="PS51608">
    <property type="entry name" value="SAM_MT_UBIE"/>
    <property type="match status" value="1"/>
</dbReference>
<proteinExistence type="inferred from homology"/>
<comment type="catalytic activity">
    <reaction evidence="5">
        <text>a 2-demethylmenaquinol + S-adenosyl-L-methionine = a menaquinol + S-adenosyl-L-homocysteine + H(+)</text>
        <dbReference type="Rhea" id="RHEA:42640"/>
        <dbReference type="Rhea" id="RHEA-COMP:9539"/>
        <dbReference type="Rhea" id="RHEA-COMP:9563"/>
        <dbReference type="ChEBI" id="CHEBI:15378"/>
        <dbReference type="ChEBI" id="CHEBI:18151"/>
        <dbReference type="ChEBI" id="CHEBI:55437"/>
        <dbReference type="ChEBI" id="CHEBI:57856"/>
        <dbReference type="ChEBI" id="CHEBI:59789"/>
        <dbReference type="EC" id="2.1.1.163"/>
    </reaction>
</comment>
<dbReference type="InterPro" id="IPR029063">
    <property type="entry name" value="SAM-dependent_MTases_sf"/>
</dbReference>
<evidence type="ECO:0000256" key="1">
    <source>
        <dbReference type="ARBA" id="ARBA00022428"/>
    </source>
</evidence>
<keyword evidence="6" id="KW-0830">Ubiquinone</keyword>
<dbReference type="Pfam" id="PF01209">
    <property type="entry name" value="Ubie_methyltran"/>
    <property type="match status" value="1"/>
</dbReference>
<dbReference type="SUPFAM" id="SSF53335">
    <property type="entry name" value="S-adenosyl-L-methionine-dependent methyltransferases"/>
    <property type="match status" value="1"/>
</dbReference>
<protein>
    <recommendedName>
        <fullName evidence="5">Demethylmenaquinone methyltransferase</fullName>
        <ecNumber evidence="5">2.1.1.163</ecNumber>
    </recommendedName>
</protein>
<feature type="binding site" evidence="5">
    <location>
        <position position="80"/>
    </location>
    <ligand>
        <name>S-adenosyl-L-methionine</name>
        <dbReference type="ChEBI" id="CHEBI:59789"/>
    </ligand>
</feature>
<dbReference type="PANTHER" id="PTHR43591:SF24">
    <property type="entry name" value="2-METHOXY-6-POLYPRENYL-1,4-BENZOQUINOL METHYLASE, MITOCHONDRIAL"/>
    <property type="match status" value="1"/>
</dbReference>
<comment type="pathway">
    <text evidence="5">Quinol/quinone metabolism; menaquinone biosynthesis; menaquinol from 1,4-dihydroxy-2-naphthoate: step 2/2.</text>
</comment>
<dbReference type="NCBIfam" id="TIGR01934">
    <property type="entry name" value="MenG_MenH_UbiE"/>
    <property type="match status" value="1"/>
</dbReference>
<keyword evidence="3 5" id="KW-0808">Transferase</keyword>
<comment type="function">
    <text evidence="5">Methyltransferase required for the conversion of demethylmenaquinol (DMKH2) to menaquinol (MKH2).</text>
</comment>
<keyword evidence="1 5" id="KW-0474">Menaquinone biosynthesis</keyword>
<evidence type="ECO:0000256" key="3">
    <source>
        <dbReference type="ARBA" id="ARBA00022679"/>
    </source>
</evidence>
<dbReference type="GO" id="GO:0009234">
    <property type="term" value="P:menaquinone biosynthetic process"/>
    <property type="evidence" value="ECO:0007669"/>
    <property type="project" value="UniProtKB-UniRule"/>
</dbReference>
<organism evidence="6">
    <name type="scientific">Desulfurivibrio alkaliphilus</name>
    <dbReference type="NCBI Taxonomy" id="427923"/>
    <lineage>
        <taxon>Bacteria</taxon>
        <taxon>Pseudomonadati</taxon>
        <taxon>Thermodesulfobacteriota</taxon>
        <taxon>Desulfobulbia</taxon>
        <taxon>Desulfobulbales</taxon>
        <taxon>Desulfobulbaceae</taxon>
        <taxon>Desulfurivibrio</taxon>
    </lineage>
</organism>
<dbReference type="PROSITE" id="PS01184">
    <property type="entry name" value="UBIE_2"/>
    <property type="match status" value="1"/>
</dbReference>
<dbReference type="GO" id="GO:0043770">
    <property type="term" value="F:demethylmenaquinone methyltransferase activity"/>
    <property type="evidence" value="ECO:0007669"/>
    <property type="project" value="UniProtKB-UniRule"/>
</dbReference>
<evidence type="ECO:0000256" key="2">
    <source>
        <dbReference type="ARBA" id="ARBA00022603"/>
    </source>
</evidence>
<dbReference type="EMBL" id="DSDS01000142">
    <property type="protein sequence ID" value="HET98304.1"/>
    <property type="molecule type" value="Genomic_DNA"/>
</dbReference>
<dbReference type="AlphaFoldDB" id="A0A7C2TI82"/>
<feature type="binding site" evidence="5">
    <location>
        <begin position="108"/>
        <end position="109"/>
    </location>
    <ligand>
        <name>S-adenosyl-L-methionine</name>
        <dbReference type="ChEBI" id="CHEBI:59789"/>
    </ligand>
</feature>